<gene>
    <name evidence="3" type="ORF">ETD86_13885</name>
</gene>
<dbReference type="EMBL" id="VCKY01000038">
    <property type="protein sequence ID" value="TMR21750.1"/>
    <property type="molecule type" value="Genomic_DNA"/>
</dbReference>
<dbReference type="GO" id="GO:0008270">
    <property type="term" value="F:zinc ion binding"/>
    <property type="evidence" value="ECO:0007669"/>
    <property type="project" value="InterPro"/>
</dbReference>
<dbReference type="OrthoDB" id="3727682at2"/>
<dbReference type="InterPro" id="IPR013154">
    <property type="entry name" value="ADH-like_N"/>
</dbReference>
<dbReference type="PROSITE" id="PS01162">
    <property type="entry name" value="QOR_ZETA_CRYSTAL"/>
    <property type="match status" value="1"/>
</dbReference>
<dbReference type="SUPFAM" id="SSF51735">
    <property type="entry name" value="NAD(P)-binding Rossmann-fold domains"/>
    <property type="match status" value="1"/>
</dbReference>
<evidence type="ECO:0000259" key="2">
    <source>
        <dbReference type="SMART" id="SM00829"/>
    </source>
</evidence>
<dbReference type="SMART" id="SM00829">
    <property type="entry name" value="PKS_ER"/>
    <property type="match status" value="1"/>
</dbReference>
<organism evidence="3 4">
    <name type="scientific">Nonomuraea turkmeniaca</name>
    <dbReference type="NCBI Taxonomy" id="103838"/>
    <lineage>
        <taxon>Bacteria</taxon>
        <taxon>Bacillati</taxon>
        <taxon>Actinomycetota</taxon>
        <taxon>Actinomycetes</taxon>
        <taxon>Streptosporangiales</taxon>
        <taxon>Streptosporangiaceae</taxon>
        <taxon>Nonomuraea</taxon>
    </lineage>
</organism>
<dbReference type="InterPro" id="IPR050700">
    <property type="entry name" value="YIM1/Zinc_Alcohol_DH_Fams"/>
</dbReference>
<dbReference type="Pfam" id="PF08240">
    <property type="entry name" value="ADH_N"/>
    <property type="match status" value="1"/>
</dbReference>
<dbReference type="Gene3D" id="3.90.180.10">
    <property type="entry name" value="Medium-chain alcohol dehydrogenases, catalytic domain"/>
    <property type="match status" value="1"/>
</dbReference>
<reference evidence="3 4" key="1">
    <citation type="submission" date="2019-05" db="EMBL/GenBank/DDBJ databases">
        <title>Draft genome sequence of Nonomuraea turkmeniaca DSM 43926.</title>
        <authorList>
            <person name="Saricaoglu S."/>
            <person name="Isik K."/>
        </authorList>
    </citation>
    <scope>NUCLEOTIDE SEQUENCE [LARGE SCALE GENOMIC DNA]</scope>
    <source>
        <strain evidence="3 4">DSM 43926</strain>
    </source>
</reference>
<dbReference type="InterPro" id="IPR011032">
    <property type="entry name" value="GroES-like_sf"/>
</dbReference>
<dbReference type="InterPro" id="IPR020843">
    <property type="entry name" value="ER"/>
</dbReference>
<keyword evidence="1" id="KW-0560">Oxidoreductase</keyword>
<accession>A0A5S4G6Y1</accession>
<protein>
    <submittedName>
        <fullName evidence="3">NAD(P)-dependent alcohol dehydrogenase</fullName>
    </submittedName>
</protein>
<dbReference type="GO" id="GO:0016491">
    <property type="term" value="F:oxidoreductase activity"/>
    <property type="evidence" value="ECO:0007669"/>
    <property type="project" value="UniProtKB-KW"/>
</dbReference>
<dbReference type="Gene3D" id="3.40.50.720">
    <property type="entry name" value="NAD(P)-binding Rossmann-like Domain"/>
    <property type="match status" value="1"/>
</dbReference>
<dbReference type="CDD" id="cd08267">
    <property type="entry name" value="MDR1"/>
    <property type="match status" value="1"/>
</dbReference>
<dbReference type="Proteomes" id="UP000309128">
    <property type="component" value="Unassembled WGS sequence"/>
</dbReference>
<dbReference type="InterPro" id="IPR036291">
    <property type="entry name" value="NAD(P)-bd_dom_sf"/>
</dbReference>
<evidence type="ECO:0000256" key="1">
    <source>
        <dbReference type="ARBA" id="ARBA00023002"/>
    </source>
</evidence>
<keyword evidence="4" id="KW-1185">Reference proteome</keyword>
<sequence>MKAITRSGYGSADVLGLSEVDDPVPGDDDVLLRVRAAGVDMGVWHMLEGVPYLMRVATGLRAPRSPWMGGDVAGEVVAVGAGVTRFAAGDRVFGTCGGAYAELARTPQDRLAPIPENVTFEQAAALPTSGMTALMALRDVGRVRRGQRVLVIGAGGGVGTFAVQLAKVFGAEVTGVCSTSKVALVRSIGAVDVIDYTEEDFADGKRHYDLILDTAGNRSLSHLRRALTLRGTFVIIGGEGGGRWLSGMDRLLRTVLLGPFTRQRLRGVFAFPKRESLETLAELAGDGKIVPVVEKTYSLGDVPEAIRELAKGHARGKMVITV</sequence>
<dbReference type="PANTHER" id="PTHR11695:SF294">
    <property type="entry name" value="RETICULON-4-INTERACTING PROTEIN 1, MITOCHONDRIAL"/>
    <property type="match status" value="1"/>
</dbReference>
<feature type="domain" description="Enoyl reductase (ER)" evidence="2">
    <location>
        <begin position="10"/>
        <end position="320"/>
    </location>
</feature>
<dbReference type="InterPro" id="IPR002364">
    <property type="entry name" value="Quin_OxRdtase/zeta-crystal_CS"/>
</dbReference>
<proteinExistence type="predicted"/>
<evidence type="ECO:0000313" key="4">
    <source>
        <dbReference type="Proteomes" id="UP000309128"/>
    </source>
</evidence>
<dbReference type="SUPFAM" id="SSF50129">
    <property type="entry name" value="GroES-like"/>
    <property type="match status" value="1"/>
</dbReference>
<name>A0A5S4G6Y1_9ACTN</name>
<dbReference type="AlphaFoldDB" id="A0A5S4G6Y1"/>
<evidence type="ECO:0000313" key="3">
    <source>
        <dbReference type="EMBL" id="TMR21750.1"/>
    </source>
</evidence>
<dbReference type="Pfam" id="PF13602">
    <property type="entry name" value="ADH_zinc_N_2"/>
    <property type="match status" value="1"/>
</dbReference>
<comment type="caution">
    <text evidence="3">The sequence shown here is derived from an EMBL/GenBank/DDBJ whole genome shotgun (WGS) entry which is preliminary data.</text>
</comment>
<dbReference type="PANTHER" id="PTHR11695">
    <property type="entry name" value="ALCOHOL DEHYDROGENASE RELATED"/>
    <property type="match status" value="1"/>
</dbReference>
<dbReference type="RefSeq" id="WP_138666555.1">
    <property type="nucleotide sequence ID" value="NZ_VCKY01000038.1"/>
</dbReference>